<protein>
    <recommendedName>
        <fullName evidence="6">H/ACA ribonucleoprotein complex subunit</fullName>
    </recommendedName>
</protein>
<evidence type="ECO:0000256" key="4">
    <source>
        <dbReference type="ARBA" id="ARBA00022884"/>
    </source>
</evidence>
<keyword evidence="4 6" id="KW-0694">RNA-binding</keyword>
<name>A0A0N4V0R7_ENTVE</name>
<dbReference type="InterPro" id="IPR038664">
    <property type="entry name" value="Gar1/Naf1_Cbf5-bd_sf"/>
</dbReference>
<keyword evidence="2 6" id="KW-0698">rRNA processing</keyword>
<comment type="subunit">
    <text evidence="6">Component of the small nucleolar ribonucleoprotein particles containing H/ACA-type snoRNAs (H/ACA snoRNPs).</text>
</comment>
<evidence type="ECO:0000256" key="5">
    <source>
        <dbReference type="ARBA" id="ARBA00023242"/>
    </source>
</evidence>
<evidence type="ECO:0000256" key="3">
    <source>
        <dbReference type="ARBA" id="ARBA00022553"/>
    </source>
</evidence>
<comment type="subcellular location">
    <subcellularLocation>
        <location evidence="6">Nucleus</location>
        <location evidence="6">Nucleolus</location>
    </subcellularLocation>
</comment>
<evidence type="ECO:0000256" key="2">
    <source>
        <dbReference type="ARBA" id="ARBA00022552"/>
    </source>
</evidence>
<dbReference type="GO" id="GO:0005732">
    <property type="term" value="C:sno(s)RNA-containing ribonucleoprotein complex"/>
    <property type="evidence" value="ECO:0007669"/>
    <property type="project" value="InterPro"/>
</dbReference>
<comment type="function">
    <text evidence="6">Required for ribosome biogenesis. Part of a complex which catalyzes pseudouridylation of rRNA. This involves the isomerization of uridine such that the ribose is subsequently attached to C5, instead of the normal N1. Pseudouridine ("psi") residues may serve to stabilize the conformation of rRNAs.</text>
</comment>
<keyword evidence="3" id="KW-0597">Phosphoprotein</keyword>
<organism evidence="7">
    <name type="scientific">Enterobius vermicularis</name>
    <name type="common">Human pinworm</name>
    <dbReference type="NCBI Taxonomy" id="51028"/>
    <lineage>
        <taxon>Eukaryota</taxon>
        <taxon>Metazoa</taxon>
        <taxon>Ecdysozoa</taxon>
        <taxon>Nematoda</taxon>
        <taxon>Chromadorea</taxon>
        <taxon>Rhabditida</taxon>
        <taxon>Spirurina</taxon>
        <taxon>Oxyuridomorpha</taxon>
        <taxon>Oxyuroidea</taxon>
        <taxon>Oxyuridae</taxon>
        <taxon>Enterobius</taxon>
    </lineage>
</organism>
<reference evidence="7" key="1">
    <citation type="submission" date="2017-02" db="UniProtKB">
        <authorList>
            <consortium name="WormBaseParasite"/>
        </authorList>
    </citation>
    <scope>IDENTIFICATION</scope>
</reference>
<dbReference type="GO" id="GO:0001522">
    <property type="term" value="P:pseudouridine synthesis"/>
    <property type="evidence" value="ECO:0007669"/>
    <property type="project" value="InterPro"/>
</dbReference>
<dbReference type="PANTHER" id="PTHR31633">
    <property type="entry name" value="H/ACA RIBONUCLEOPROTEIN COMPLEX NON-CORE SUBUNIT NAF1"/>
    <property type="match status" value="1"/>
</dbReference>
<dbReference type="Pfam" id="PF04410">
    <property type="entry name" value="Gar1"/>
    <property type="match status" value="1"/>
</dbReference>
<evidence type="ECO:0000256" key="1">
    <source>
        <dbReference type="ARBA" id="ARBA00022517"/>
    </source>
</evidence>
<dbReference type="WBParaSite" id="EVEC_0000351701-mRNA-1">
    <property type="protein sequence ID" value="EVEC_0000351701-mRNA-1"/>
    <property type="gene ID" value="EVEC_0000351701"/>
</dbReference>
<keyword evidence="1 6" id="KW-0690">Ribosome biogenesis</keyword>
<dbReference type="AlphaFoldDB" id="A0A0N4V0R7"/>
<accession>A0A0N4V0R7</accession>
<dbReference type="PANTHER" id="PTHR31633:SF1">
    <property type="entry name" value="H_ACA RIBONUCLEOPROTEIN COMPLEX NON-CORE SUBUNIT NAF1"/>
    <property type="match status" value="1"/>
</dbReference>
<dbReference type="InterPro" id="IPR040309">
    <property type="entry name" value="Naf1"/>
</dbReference>
<comment type="similarity">
    <text evidence="6">Belongs to the GAR1 family.</text>
</comment>
<dbReference type="GO" id="GO:0000493">
    <property type="term" value="P:box H/ACA snoRNP assembly"/>
    <property type="evidence" value="ECO:0007669"/>
    <property type="project" value="InterPro"/>
</dbReference>
<evidence type="ECO:0000313" key="7">
    <source>
        <dbReference type="WBParaSite" id="EVEC_0000351701-mRNA-1"/>
    </source>
</evidence>
<keyword evidence="6" id="KW-0687">Ribonucleoprotein</keyword>
<sequence>LFKLYFSILETARHLRQKETSNGLEDDEEETLPAAYQTDAKFVEYEYDKLPPTTKLMIQIDGNVELQKLGYVTHIVFDVFGAVSNPLYSVRFNSPNEAQQHCIGKVVYYAPHLEDLTHTIFTDQLKSLKICDSCWDGEGECPDDELAFSDDEEEKRYMAKVRHNKHSKNWRRG</sequence>
<proteinExistence type="inferred from homology"/>
<dbReference type="Gene3D" id="2.40.10.230">
    <property type="entry name" value="Probable tRNA pseudouridine synthase domain"/>
    <property type="match status" value="1"/>
</dbReference>
<dbReference type="GO" id="GO:0003723">
    <property type="term" value="F:RNA binding"/>
    <property type="evidence" value="ECO:0007669"/>
    <property type="project" value="UniProtKB-KW"/>
</dbReference>
<dbReference type="GO" id="GO:0005730">
    <property type="term" value="C:nucleolus"/>
    <property type="evidence" value="ECO:0007669"/>
    <property type="project" value="UniProtKB-SubCell"/>
</dbReference>
<keyword evidence="5 6" id="KW-0539">Nucleus</keyword>
<dbReference type="GO" id="GO:0006364">
    <property type="term" value="P:rRNA processing"/>
    <property type="evidence" value="ECO:0007669"/>
    <property type="project" value="UniProtKB-KW"/>
</dbReference>
<evidence type="ECO:0000256" key="6">
    <source>
        <dbReference type="RuleBase" id="RU364004"/>
    </source>
</evidence>
<dbReference type="InterPro" id="IPR007504">
    <property type="entry name" value="H/ACA_rnp_Gar1/Naf1"/>
</dbReference>